<dbReference type="RefSeq" id="WP_136334688.1">
    <property type="nucleotide sequence ID" value="NZ_QXMP01000001.1"/>
</dbReference>
<accession>A0A4V3UYC4</accession>
<dbReference type="AlphaFoldDB" id="A0A4V3UYC4"/>
<dbReference type="OrthoDB" id="638836at2"/>
<sequence>MRTLLSKILVVAMLFAGMSIYAQKRDLSNFRPPDQRGLHMFEAPKDSVQLFDGIKVRVGGSSTLQFQGLSHENAYDNAAVGDVGIPDQDALDQLQLIGIESNFNLATANLDLDVQLAKGVRMHLRTYLSSRHHPEPYVKGGYFLIDDLSFISEGFMENFMKYVTVKVGHMENNYGDAHFRRSDNSMALYNPFVGNLIMDAFTTEVGAEVYYRNGGFIGMLGVSNGKLNQSVAESDTKPSFLAKLGYDNYAQGDDLRFRLTGSVYTTSESSRTYLYAADRAGSRYYLVLESVQTRGRGGLAATSPVSQFRSGRFDPGFSNELTAFMFNPFVKFGGLEFFGTAEFSSGKSNNEADTRNATQLAGELIYRFGGNDDLYVGTRYNTVNAELGSGDVDINRFNLSAGYFLTKNILAKLEYVNQNHDGAGYDGTKFQDGSFNGIMVEAVISF</sequence>
<name>A0A4V3UYC4_9FLAO</name>
<evidence type="ECO:0000313" key="2">
    <source>
        <dbReference type="Proteomes" id="UP000305939"/>
    </source>
</evidence>
<protein>
    <recommendedName>
        <fullName evidence="3">Porin</fullName>
    </recommendedName>
</protein>
<dbReference type="Proteomes" id="UP000305939">
    <property type="component" value="Unassembled WGS sequence"/>
</dbReference>
<dbReference type="EMBL" id="SSMC01000001">
    <property type="protein sequence ID" value="THD69198.1"/>
    <property type="molecule type" value="Genomic_DNA"/>
</dbReference>
<organism evidence="1 2">
    <name type="scientific">Robertkochia marina</name>
    <dbReference type="NCBI Taxonomy" id="1227945"/>
    <lineage>
        <taxon>Bacteria</taxon>
        <taxon>Pseudomonadati</taxon>
        <taxon>Bacteroidota</taxon>
        <taxon>Flavobacteriia</taxon>
        <taxon>Flavobacteriales</taxon>
        <taxon>Flavobacteriaceae</taxon>
        <taxon>Robertkochia</taxon>
    </lineage>
</organism>
<evidence type="ECO:0000313" key="1">
    <source>
        <dbReference type="EMBL" id="THD69198.1"/>
    </source>
</evidence>
<evidence type="ECO:0008006" key="3">
    <source>
        <dbReference type="Google" id="ProtNLM"/>
    </source>
</evidence>
<proteinExistence type="predicted"/>
<reference evidence="1 2" key="1">
    <citation type="submission" date="2019-04" db="EMBL/GenBank/DDBJ databases">
        <title>Draft genome sequence of Robertkochia marina CC-AMO-30D.</title>
        <authorList>
            <person name="Hameed A."/>
            <person name="Lin S.-Y."/>
            <person name="Shahina M."/>
            <person name="Lai W.-A."/>
            <person name="Young C.-C."/>
        </authorList>
    </citation>
    <scope>NUCLEOTIDE SEQUENCE [LARGE SCALE GENOMIC DNA]</scope>
    <source>
        <strain evidence="1 2">CC-AMO-30D</strain>
    </source>
</reference>
<gene>
    <name evidence="1" type="ORF">E7Z59_02380</name>
</gene>
<comment type="caution">
    <text evidence="1">The sequence shown here is derived from an EMBL/GenBank/DDBJ whole genome shotgun (WGS) entry which is preliminary data.</text>
</comment>
<keyword evidence="2" id="KW-1185">Reference proteome</keyword>
<dbReference type="SUPFAM" id="SSF56935">
    <property type="entry name" value="Porins"/>
    <property type="match status" value="1"/>
</dbReference>